<evidence type="ECO:0000313" key="1">
    <source>
        <dbReference type="EMBL" id="PZP38136.1"/>
    </source>
</evidence>
<feature type="non-terminal residue" evidence="1">
    <location>
        <position position="215"/>
    </location>
</feature>
<dbReference type="Proteomes" id="UP000249645">
    <property type="component" value="Unassembled WGS sequence"/>
</dbReference>
<sequence>MAVEAEKVTEKLTAEGLDTKIATGIIFEDETKLNEWVDTFKTLTKPKGVEDYSSEELQNFGKQVLSKLDKETIKKWGDTGDVKTIQSLFDEIRTKSKPKEDLNKSEKFEESEAYKALKDQFDSLSQTLAAQTEKSKKADFESKVEKAAKGLDPLEVEMIKGTLNVDASDDEINKKVEAYRSLLTKRGITGLKPEEANQPKTELPAEMIKDLKDFA</sequence>
<name>A0A2W5FY68_9SPHI</name>
<comment type="caution">
    <text evidence="1">The sequence shown here is derived from an EMBL/GenBank/DDBJ whole genome shotgun (WGS) entry which is preliminary data.</text>
</comment>
<protein>
    <submittedName>
        <fullName evidence="1">Uncharacterized protein</fullName>
    </submittedName>
</protein>
<dbReference type="EMBL" id="QFOI01000791">
    <property type="protein sequence ID" value="PZP38136.1"/>
    <property type="molecule type" value="Genomic_DNA"/>
</dbReference>
<reference evidence="1 2" key="1">
    <citation type="submission" date="2017-11" db="EMBL/GenBank/DDBJ databases">
        <title>Infants hospitalized years apart are colonized by the same room-sourced microbial strains.</title>
        <authorList>
            <person name="Brooks B."/>
            <person name="Olm M.R."/>
            <person name="Firek B.A."/>
            <person name="Baker R."/>
            <person name="Thomas B.C."/>
            <person name="Morowitz M.J."/>
            <person name="Banfield J.F."/>
        </authorList>
    </citation>
    <scope>NUCLEOTIDE SEQUENCE [LARGE SCALE GENOMIC DNA]</scope>
    <source>
        <strain evidence="1">S2_009_000_R2_76</strain>
    </source>
</reference>
<organism evidence="1 2">
    <name type="scientific">Pseudopedobacter saltans</name>
    <dbReference type="NCBI Taxonomy" id="151895"/>
    <lineage>
        <taxon>Bacteria</taxon>
        <taxon>Pseudomonadati</taxon>
        <taxon>Bacteroidota</taxon>
        <taxon>Sphingobacteriia</taxon>
        <taxon>Sphingobacteriales</taxon>
        <taxon>Sphingobacteriaceae</taxon>
        <taxon>Pseudopedobacter</taxon>
    </lineage>
</organism>
<accession>A0A2W5FY68</accession>
<gene>
    <name evidence="1" type="ORF">DI598_21065</name>
</gene>
<proteinExistence type="predicted"/>
<evidence type="ECO:0000313" key="2">
    <source>
        <dbReference type="Proteomes" id="UP000249645"/>
    </source>
</evidence>
<dbReference type="AlphaFoldDB" id="A0A2W5FY68"/>